<reference evidence="2" key="2">
    <citation type="journal article" date="2013" name="Nat. Commun.">
        <title>Genome of the Chinese tree shrew.</title>
        <authorList>
            <person name="Fan Y."/>
            <person name="Huang Z.Y."/>
            <person name="Cao C.C."/>
            <person name="Chen C.S."/>
            <person name="Chen Y.X."/>
            <person name="Fan D.D."/>
            <person name="He J."/>
            <person name="Hou H.L."/>
            <person name="Hu L."/>
            <person name="Hu X.T."/>
            <person name="Jiang X.T."/>
            <person name="Lai R."/>
            <person name="Lang Y.S."/>
            <person name="Liang B."/>
            <person name="Liao S.G."/>
            <person name="Mu D."/>
            <person name="Ma Y.Y."/>
            <person name="Niu Y.Y."/>
            <person name="Sun X.Q."/>
            <person name="Xia J.Q."/>
            <person name="Xiao J."/>
            <person name="Xiong Z.Q."/>
            <person name="Xu L."/>
            <person name="Yang L."/>
            <person name="Zhang Y."/>
            <person name="Zhao W."/>
            <person name="Zhao X.D."/>
            <person name="Zheng Y.T."/>
            <person name="Zhou J.M."/>
            <person name="Zhu Y.B."/>
            <person name="Zhang G.J."/>
            <person name="Wang J."/>
            <person name="Yao Y.G."/>
        </authorList>
    </citation>
    <scope>NUCLEOTIDE SEQUENCE [LARGE SCALE GENOMIC DNA]</scope>
</reference>
<organism evidence="1 2">
    <name type="scientific">Tupaia chinensis</name>
    <name type="common">Chinese tree shrew</name>
    <name type="synonym">Tupaia belangeri chinensis</name>
    <dbReference type="NCBI Taxonomy" id="246437"/>
    <lineage>
        <taxon>Eukaryota</taxon>
        <taxon>Metazoa</taxon>
        <taxon>Chordata</taxon>
        <taxon>Craniata</taxon>
        <taxon>Vertebrata</taxon>
        <taxon>Euteleostomi</taxon>
        <taxon>Mammalia</taxon>
        <taxon>Eutheria</taxon>
        <taxon>Euarchontoglires</taxon>
        <taxon>Scandentia</taxon>
        <taxon>Tupaiidae</taxon>
        <taxon>Tupaia</taxon>
    </lineage>
</organism>
<sequence>MCSYLSTRKSSPSLSSPAFQLTCERSDFGSSCHFVTAVLSSSHTVMCDPKSCDRAEKREVGGLRVIQALRAVMPRPFPTLCLRQSMPGAQLKRKDTLEPSLSTALTPRGNRAGLVHPLSSADTHSSVVAYALDVTDLTKRHGTASSLEQHSQPFCSRCPAWASSTSFHLTWALRGVQNCRPHPALQHQRLRWQDTKGVCEHVRVGSMSPLQAFRKLTGFPPAEDVLPKLGGRGGGGQPFMHHLHRQ</sequence>
<name>L9KP69_TUPCH</name>
<reference evidence="2" key="1">
    <citation type="submission" date="2012-07" db="EMBL/GenBank/DDBJ databases">
        <title>Genome of the Chinese tree shrew, a rising model animal genetically related to primates.</title>
        <authorList>
            <person name="Zhang G."/>
            <person name="Fan Y."/>
            <person name="Yao Y."/>
            <person name="Huang Z."/>
        </authorList>
    </citation>
    <scope>NUCLEOTIDE SEQUENCE [LARGE SCALE GENOMIC DNA]</scope>
</reference>
<evidence type="ECO:0000313" key="1">
    <source>
        <dbReference type="EMBL" id="ELW64518.1"/>
    </source>
</evidence>
<protein>
    <submittedName>
        <fullName evidence="1">Uncharacterized protein</fullName>
    </submittedName>
</protein>
<evidence type="ECO:0000313" key="2">
    <source>
        <dbReference type="Proteomes" id="UP000011518"/>
    </source>
</evidence>
<dbReference type="Proteomes" id="UP000011518">
    <property type="component" value="Unassembled WGS sequence"/>
</dbReference>
<proteinExistence type="predicted"/>
<accession>L9KP69</accession>
<dbReference type="EMBL" id="KB320724">
    <property type="protein sequence ID" value="ELW64518.1"/>
    <property type="molecule type" value="Genomic_DNA"/>
</dbReference>
<dbReference type="AlphaFoldDB" id="L9KP69"/>
<gene>
    <name evidence="1" type="ORF">TREES_T100014956</name>
</gene>
<keyword evidence="2" id="KW-1185">Reference proteome</keyword>
<dbReference type="InParanoid" id="L9KP69"/>